<dbReference type="EMBL" id="LAZR01018124">
    <property type="protein sequence ID" value="KKL97620.1"/>
    <property type="molecule type" value="Genomic_DNA"/>
</dbReference>
<proteinExistence type="predicted"/>
<dbReference type="AlphaFoldDB" id="A0A0F9IV42"/>
<protein>
    <submittedName>
        <fullName evidence="1">Uncharacterized protein</fullName>
    </submittedName>
</protein>
<feature type="non-terminal residue" evidence="1">
    <location>
        <position position="1"/>
    </location>
</feature>
<comment type="caution">
    <text evidence="1">The sequence shown here is derived from an EMBL/GenBank/DDBJ whole genome shotgun (WGS) entry which is preliminary data.</text>
</comment>
<evidence type="ECO:0000313" key="1">
    <source>
        <dbReference type="EMBL" id="KKL97620.1"/>
    </source>
</evidence>
<accession>A0A0F9IV42</accession>
<gene>
    <name evidence="1" type="ORF">LCGC14_1832720</name>
</gene>
<reference evidence="1" key="1">
    <citation type="journal article" date="2015" name="Nature">
        <title>Complex archaea that bridge the gap between prokaryotes and eukaryotes.</title>
        <authorList>
            <person name="Spang A."/>
            <person name="Saw J.H."/>
            <person name="Jorgensen S.L."/>
            <person name="Zaremba-Niedzwiedzka K."/>
            <person name="Martijn J."/>
            <person name="Lind A.E."/>
            <person name="van Eijk R."/>
            <person name="Schleper C."/>
            <person name="Guy L."/>
            <person name="Ettema T.J."/>
        </authorList>
    </citation>
    <scope>NUCLEOTIDE SEQUENCE</scope>
</reference>
<organism evidence="1">
    <name type="scientific">marine sediment metagenome</name>
    <dbReference type="NCBI Taxonomy" id="412755"/>
    <lineage>
        <taxon>unclassified sequences</taxon>
        <taxon>metagenomes</taxon>
        <taxon>ecological metagenomes</taxon>
    </lineage>
</organism>
<name>A0A0F9IV42_9ZZZZ</name>
<sequence length="201" mass="20912">PSAGLEIQVSGKGTAIFQRSQTSVAGAGIFYKKSRGSLATPTIVQNGDFLSGFETLGFDGSVFLTAANITMEVDGTPGANDMPGKVVLWTTADGESSASRRVTIKNSGLMGIGATVPLAQLHIDQLSGTATIPVLLLGQADFNEPFTKYVGTAAAANLTRSIVDDGDVTTATLVGWTKIEIDDVGNQVADGDYFRPFYSLA</sequence>